<dbReference type="Proteomes" id="UP001148455">
    <property type="component" value="Unassembled WGS sequence"/>
</dbReference>
<protein>
    <recommendedName>
        <fullName evidence="3">CopG family transcriptional regulator</fullName>
    </recommendedName>
</protein>
<proteinExistence type="predicted"/>
<evidence type="ECO:0000313" key="1">
    <source>
        <dbReference type="EMBL" id="MCZ7695191.1"/>
    </source>
</evidence>
<evidence type="ECO:0000313" key="2">
    <source>
        <dbReference type="Proteomes" id="UP001148455"/>
    </source>
</evidence>
<name>A0A9X3HHK9_MEDGN</name>
<dbReference type="RefSeq" id="WP_165851949.1">
    <property type="nucleotide sequence ID" value="NZ_JAAIMS010000026.1"/>
</dbReference>
<evidence type="ECO:0008006" key="3">
    <source>
        <dbReference type="Google" id="ProtNLM"/>
    </source>
</evidence>
<sequence>MKKMGRPKSDNAKKKVLSIRVPDQLYSQMLAYAEQHKMNTTDIVLKGVEMLLSEQEK</sequence>
<gene>
    <name evidence="1" type="ORF">O8D18_14410</name>
</gene>
<accession>A0A9X3HHK9</accession>
<organism evidence="1 2">
    <name type="scientific">Mediterraneibacter gnavus</name>
    <name type="common">Ruminococcus gnavus</name>
    <dbReference type="NCBI Taxonomy" id="33038"/>
    <lineage>
        <taxon>Bacteria</taxon>
        <taxon>Bacillati</taxon>
        <taxon>Bacillota</taxon>
        <taxon>Clostridia</taxon>
        <taxon>Lachnospirales</taxon>
        <taxon>Lachnospiraceae</taxon>
        <taxon>Mediterraneibacter</taxon>
    </lineage>
</organism>
<reference evidence="1" key="1">
    <citation type="submission" date="2022-12" db="EMBL/GenBank/DDBJ databases">
        <title>Genome of R. gnavus strain RSHDN_123.</title>
        <authorList>
            <person name="Abdugheni R."/>
        </authorList>
    </citation>
    <scope>NUCLEOTIDE SEQUENCE</scope>
    <source>
        <strain evidence="1">RSHDN_123</strain>
    </source>
</reference>
<comment type="caution">
    <text evidence="1">The sequence shown here is derived from an EMBL/GenBank/DDBJ whole genome shotgun (WGS) entry which is preliminary data.</text>
</comment>
<dbReference type="AlphaFoldDB" id="A0A9X3HHK9"/>
<dbReference type="EMBL" id="JAPZED010000026">
    <property type="protein sequence ID" value="MCZ7695191.1"/>
    <property type="molecule type" value="Genomic_DNA"/>
</dbReference>